<dbReference type="PANTHER" id="PTHR11638">
    <property type="entry name" value="ATP-DEPENDENT CLP PROTEASE"/>
    <property type="match status" value="1"/>
</dbReference>
<dbReference type="InterPro" id="IPR036628">
    <property type="entry name" value="Clp_N_dom_sf"/>
</dbReference>
<dbReference type="Gene3D" id="1.10.1780.10">
    <property type="entry name" value="Clp, N-terminal domain"/>
    <property type="match status" value="1"/>
</dbReference>
<feature type="region of interest" description="Disordered" evidence="8">
    <location>
        <begin position="822"/>
        <end position="841"/>
    </location>
</feature>
<dbReference type="Gene3D" id="3.40.50.300">
    <property type="entry name" value="P-loop containing nucleotide triphosphate hydrolases"/>
    <property type="match status" value="2"/>
</dbReference>
<feature type="domain" description="UVR" evidence="9">
    <location>
        <begin position="419"/>
        <end position="454"/>
    </location>
</feature>
<dbReference type="GO" id="GO:0034605">
    <property type="term" value="P:cellular response to heat"/>
    <property type="evidence" value="ECO:0007669"/>
    <property type="project" value="TreeGrafter"/>
</dbReference>
<evidence type="ECO:0000256" key="8">
    <source>
        <dbReference type="SAM" id="MobiDB-lite"/>
    </source>
</evidence>
<dbReference type="InterPro" id="IPR004176">
    <property type="entry name" value="Clp_R_N"/>
</dbReference>
<dbReference type="FunFam" id="3.40.50.300:FF:000010">
    <property type="entry name" value="Chaperone clpB 1, putative"/>
    <property type="match status" value="1"/>
</dbReference>
<evidence type="ECO:0000259" key="10">
    <source>
        <dbReference type="PROSITE" id="PS51903"/>
    </source>
</evidence>
<dbReference type="InterPro" id="IPR050130">
    <property type="entry name" value="ClpA_ClpB"/>
</dbReference>
<dbReference type="InterPro" id="IPR041546">
    <property type="entry name" value="ClpA/ClpB_AAA_lid"/>
</dbReference>
<dbReference type="PRINTS" id="PR00300">
    <property type="entry name" value="CLPPROTEASEA"/>
</dbReference>
<dbReference type="PANTHER" id="PTHR11638:SF18">
    <property type="entry name" value="HEAT SHOCK PROTEIN 104"/>
    <property type="match status" value="1"/>
</dbReference>
<dbReference type="Pfam" id="PF02861">
    <property type="entry name" value="Clp_N"/>
    <property type="match status" value="1"/>
</dbReference>
<dbReference type="Pfam" id="PF10431">
    <property type="entry name" value="ClpB_D2-small"/>
    <property type="match status" value="1"/>
</dbReference>
<organism evidence="11 12">
    <name type="scientific">Proteiniclasticum ruminis</name>
    <dbReference type="NCBI Taxonomy" id="398199"/>
    <lineage>
        <taxon>Bacteria</taxon>
        <taxon>Bacillati</taxon>
        <taxon>Bacillota</taxon>
        <taxon>Clostridia</taxon>
        <taxon>Eubacteriales</taxon>
        <taxon>Clostridiaceae</taxon>
        <taxon>Proteiniclasticum</taxon>
    </lineage>
</organism>
<evidence type="ECO:0000313" key="11">
    <source>
        <dbReference type="EMBL" id="SDJ33731.1"/>
    </source>
</evidence>
<dbReference type="InterPro" id="IPR028299">
    <property type="entry name" value="ClpA/B_CS2"/>
</dbReference>
<dbReference type="InterPro" id="IPR001270">
    <property type="entry name" value="ClpA/B"/>
</dbReference>
<dbReference type="CDD" id="cd00009">
    <property type="entry name" value="AAA"/>
    <property type="match status" value="1"/>
</dbReference>
<dbReference type="Proteomes" id="UP000183255">
    <property type="component" value="Unassembled WGS sequence"/>
</dbReference>
<dbReference type="AlphaFoldDB" id="A0A1G8SX00"/>
<dbReference type="InterPro" id="IPR003593">
    <property type="entry name" value="AAA+_ATPase"/>
</dbReference>
<dbReference type="InterPro" id="IPR001943">
    <property type="entry name" value="UVR_dom"/>
</dbReference>
<gene>
    <name evidence="11" type="ORF">SAMN05421804_11421</name>
</gene>
<dbReference type="PROSITE" id="PS00870">
    <property type="entry name" value="CLPAB_1"/>
    <property type="match status" value="1"/>
</dbReference>
<dbReference type="Gene3D" id="1.10.8.60">
    <property type="match status" value="2"/>
</dbReference>
<keyword evidence="11" id="KW-0378">Hydrolase</keyword>
<evidence type="ECO:0000256" key="2">
    <source>
        <dbReference type="ARBA" id="ARBA00022741"/>
    </source>
</evidence>
<evidence type="ECO:0000256" key="5">
    <source>
        <dbReference type="PROSITE-ProRule" id="PRU01251"/>
    </source>
</evidence>
<evidence type="ECO:0000256" key="3">
    <source>
        <dbReference type="ARBA" id="ARBA00022840"/>
    </source>
</evidence>
<keyword evidence="4 6" id="KW-0143">Chaperone</keyword>
<keyword evidence="3 6" id="KW-0067">ATP-binding</keyword>
<dbReference type="Pfam" id="PF07724">
    <property type="entry name" value="AAA_2"/>
    <property type="match status" value="1"/>
</dbReference>
<evidence type="ECO:0000256" key="4">
    <source>
        <dbReference type="ARBA" id="ARBA00023186"/>
    </source>
</evidence>
<accession>A0A1G8SX00</accession>
<dbReference type="PROSITE" id="PS50151">
    <property type="entry name" value="UVR"/>
    <property type="match status" value="1"/>
</dbReference>
<dbReference type="InterPro" id="IPR018368">
    <property type="entry name" value="ClpA/B_CS1"/>
</dbReference>
<dbReference type="Pfam" id="PF17871">
    <property type="entry name" value="AAA_lid_9"/>
    <property type="match status" value="1"/>
</dbReference>
<sequence length="841" mass="94215">MFERFTERAKATLMHAQKESQRLQHGYIGTEHILFGIASVEGAGSNLLHEAGLTKEVIQSMIEETLGTGNGMFTGSGQFALTPRTKRLLDNSFKEARNLGQNYISPEHMLLAILSEEEGVAYSMIESQGIDITKLKNEIVKSFSNQNQSQEPETRGQDRAETKALDQFGKDLTEMARDGKLDPVIGRGDETERILEILSRRTKNNPVLIGDPGVGKTAIAEGLAQRIVKGNIPELLKDKRVVSLDISQMLAGAKYRGEFEERLKNVLNEIKSAKNVILFIDEIHTIIGAGGAEGAIDAANILKPALARGEIQAIGATTIDEYRKHFEKDSALERRFQPVHVGEPTKEEAKLILKGLRDKYEAHHRIKITDEALDAAVELSDRYITDRFLPDKAIDLMDEAAAKVRIQNLTAPPDIKKIEEELKNIKKEKEESVSLQDYEKAAKLRDKENEVRKTLEDTKNKWKTGAIGSADLVVGEEDIAQVVSRWTKVPVKKLTESESDKLLNLEKILHERVIGQEEAVSSIARAVRRARVGLKDPNRPIGSFIFLGPTGVGKTELSKALAVAMFGSEKSMIRIDMSEYMEKHTVSRLIGSPPGYVGYDEGGQLTEAVRRNPYSVVLFDEIEKAHPDVFNVLLQILEDGRLTDGKGKTVNFKNTIIIMTSNVGASTIKKQKTVGFSIAQDATAEEYERMKENIMEELKRSFRPEFINRIDDIIVFHSLTSDDLDKITRLMLDEVSKRIAEREIYLSFSDETTAFMTKSGFDTAYGARPLRRAITKELEDTLSEEMLKGIIQKGDEVLVNVEDGKLVFKKTGAREVRVEKRTGINREMEEEVEKNEESENK</sequence>
<dbReference type="SUPFAM" id="SSF81923">
    <property type="entry name" value="Double Clp-N motif"/>
    <property type="match status" value="1"/>
</dbReference>
<evidence type="ECO:0000256" key="7">
    <source>
        <dbReference type="SAM" id="Coils"/>
    </source>
</evidence>
<evidence type="ECO:0000313" key="12">
    <source>
        <dbReference type="Proteomes" id="UP000183255"/>
    </source>
</evidence>
<dbReference type="InterPro" id="IPR003959">
    <property type="entry name" value="ATPase_AAA_core"/>
</dbReference>
<dbReference type="GO" id="GO:0005524">
    <property type="term" value="F:ATP binding"/>
    <property type="evidence" value="ECO:0007669"/>
    <property type="project" value="UniProtKB-KW"/>
</dbReference>
<keyword evidence="11" id="KW-0645">Protease</keyword>
<protein>
    <submittedName>
        <fullName evidence="11">ATP-dependent Clp protease ATP-binding subunit ClpC</fullName>
    </submittedName>
</protein>
<dbReference type="SMART" id="SM01086">
    <property type="entry name" value="ClpB_D2-small"/>
    <property type="match status" value="1"/>
</dbReference>
<dbReference type="PROSITE" id="PS51903">
    <property type="entry name" value="CLP_R"/>
    <property type="match status" value="1"/>
</dbReference>
<dbReference type="InterPro" id="IPR027417">
    <property type="entry name" value="P-loop_NTPase"/>
</dbReference>
<dbReference type="PROSITE" id="PS00871">
    <property type="entry name" value="CLPAB_2"/>
    <property type="match status" value="1"/>
</dbReference>
<dbReference type="GO" id="GO:0016887">
    <property type="term" value="F:ATP hydrolysis activity"/>
    <property type="evidence" value="ECO:0007669"/>
    <property type="project" value="InterPro"/>
</dbReference>
<keyword evidence="2 6" id="KW-0547">Nucleotide-binding</keyword>
<name>A0A1G8SX00_9CLOT</name>
<keyword evidence="1 5" id="KW-0677">Repeat</keyword>
<dbReference type="RefSeq" id="WP_074542676.1">
    <property type="nucleotide sequence ID" value="NZ_FNDZ01000014.1"/>
</dbReference>
<evidence type="ECO:0000256" key="1">
    <source>
        <dbReference type="ARBA" id="ARBA00022737"/>
    </source>
</evidence>
<dbReference type="CDD" id="cd19499">
    <property type="entry name" value="RecA-like_ClpB_Hsp104-like"/>
    <property type="match status" value="1"/>
</dbReference>
<proteinExistence type="inferred from homology"/>
<evidence type="ECO:0000259" key="9">
    <source>
        <dbReference type="PROSITE" id="PS50151"/>
    </source>
</evidence>
<dbReference type="FunFam" id="3.40.50.300:FF:000025">
    <property type="entry name" value="ATP-dependent Clp protease subunit"/>
    <property type="match status" value="1"/>
</dbReference>
<dbReference type="GO" id="GO:0005737">
    <property type="term" value="C:cytoplasm"/>
    <property type="evidence" value="ECO:0007669"/>
    <property type="project" value="TreeGrafter"/>
</dbReference>
<keyword evidence="7" id="KW-0175">Coiled coil</keyword>
<dbReference type="Pfam" id="PF00004">
    <property type="entry name" value="AAA"/>
    <property type="match status" value="1"/>
</dbReference>
<dbReference type="GO" id="GO:0006508">
    <property type="term" value="P:proteolysis"/>
    <property type="evidence" value="ECO:0007669"/>
    <property type="project" value="UniProtKB-KW"/>
</dbReference>
<dbReference type="GO" id="GO:0008233">
    <property type="term" value="F:peptidase activity"/>
    <property type="evidence" value="ECO:0007669"/>
    <property type="project" value="UniProtKB-KW"/>
</dbReference>
<dbReference type="SMART" id="SM00382">
    <property type="entry name" value="AAA"/>
    <property type="match status" value="2"/>
</dbReference>
<dbReference type="Gene3D" id="4.10.860.10">
    <property type="entry name" value="UVR domain"/>
    <property type="match status" value="1"/>
</dbReference>
<dbReference type="InterPro" id="IPR019489">
    <property type="entry name" value="Clp_ATPase_C"/>
</dbReference>
<evidence type="ECO:0000256" key="6">
    <source>
        <dbReference type="RuleBase" id="RU004432"/>
    </source>
</evidence>
<dbReference type="EMBL" id="FNDZ01000014">
    <property type="protein sequence ID" value="SDJ33731.1"/>
    <property type="molecule type" value="Genomic_DNA"/>
</dbReference>
<dbReference type="SUPFAM" id="SSF52540">
    <property type="entry name" value="P-loop containing nucleoside triphosphate hydrolases"/>
    <property type="match status" value="2"/>
</dbReference>
<reference evidence="11 12" key="1">
    <citation type="submission" date="2016-10" db="EMBL/GenBank/DDBJ databases">
        <authorList>
            <person name="de Groot N.N."/>
        </authorList>
    </citation>
    <scope>NUCLEOTIDE SEQUENCE [LARGE SCALE GENOMIC DNA]</scope>
    <source>
        <strain evidence="11 12">CGMCC 1.5058</strain>
    </source>
</reference>
<comment type="similarity">
    <text evidence="6">Belongs to the ClpA/ClpB family.</text>
</comment>
<feature type="domain" description="Clp R" evidence="10">
    <location>
        <begin position="2"/>
        <end position="145"/>
    </location>
</feature>
<feature type="coiled-coil region" evidence="7">
    <location>
        <begin position="415"/>
        <end position="461"/>
    </location>
</feature>